<dbReference type="Proteomes" id="UP001164776">
    <property type="component" value="Unassembled WGS sequence"/>
</dbReference>
<comment type="caution">
    <text evidence="1">The sequence shown here is derived from an EMBL/GenBank/DDBJ whole genome shotgun (WGS) entry which is preliminary data.</text>
</comment>
<reference evidence="1 2" key="1">
    <citation type="submission" date="2022-10" db="EMBL/GenBank/DDBJ databases">
        <title>WGS assembly of Paspalum vaginatum 540-79.</title>
        <authorList>
            <person name="Sun G."/>
            <person name="Wase N."/>
            <person name="Shu S."/>
            <person name="Jenkins J."/>
            <person name="Zhou B."/>
            <person name="Torres-Rodriguez J."/>
            <person name="Chen C."/>
            <person name="Sandor L."/>
            <person name="Plott C."/>
            <person name="Yoshinga Y."/>
            <person name="Daum C."/>
            <person name="Qi P."/>
            <person name="Barry K."/>
            <person name="Lipzen A."/>
            <person name="Berry L."/>
            <person name="Pedersen C."/>
            <person name="Gottilla T."/>
            <person name="Foltz A."/>
            <person name="Yu H."/>
            <person name="O'Malley R."/>
            <person name="Zhang C."/>
            <person name="Devos K."/>
            <person name="Sigmon B."/>
            <person name="Yu B."/>
            <person name="Obata T."/>
            <person name="Schmutz J."/>
            <person name="Schnable J."/>
        </authorList>
    </citation>
    <scope>NUCLEOTIDE SEQUENCE [LARGE SCALE GENOMIC DNA]</scope>
    <source>
        <strain evidence="2">cv. 540-79</strain>
    </source>
</reference>
<keyword evidence="2" id="KW-1185">Reference proteome</keyword>
<name>A0A9W7XC54_9POAL</name>
<dbReference type="AlphaFoldDB" id="A0A9W7XC54"/>
<dbReference type="EMBL" id="MU629619">
    <property type="protein sequence ID" value="KAJ1255903.1"/>
    <property type="molecule type" value="Genomic_DNA"/>
</dbReference>
<gene>
    <name evidence="1" type="ORF">BS78_K137600</name>
</gene>
<proteinExistence type="predicted"/>
<evidence type="ECO:0000313" key="1">
    <source>
        <dbReference type="EMBL" id="KAJ1255903.1"/>
    </source>
</evidence>
<protein>
    <submittedName>
        <fullName evidence="1">Uncharacterized protein</fullName>
    </submittedName>
</protein>
<sequence length="86" mass="9019">MASALWLGCSSMGPGTTTSSHLFFAASPAIGARRLQCRCKVGPAPRSWCTWGCDDLGHERARVTTCGLVAMWEGSSAALACIGKDE</sequence>
<organism evidence="1 2">
    <name type="scientific">Paspalum vaginatum</name>
    <name type="common">seashore paspalum</name>
    <dbReference type="NCBI Taxonomy" id="158149"/>
    <lineage>
        <taxon>Eukaryota</taxon>
        <taxon>Viridiplantae</taxon>
        <taxon>Streptophyta</taxon>
        <taxon>Embryophyta</taxon>
        <taxon>Tracheophyta</taxon>
        <taxon>Spermatophyta</taxon>
        <taxon>Magnoliopsida</taxon>
        <taxon>Liliopsida</taxon>
        <taxon>Poales</taxon>
        <taxon>Poaceae</taxon>
        <taxon>PACMAD clade</taxon>
        <taxon>Panicoideae</taxon>
        <taxon>Andropogonodae</taxon>
        <taxon>Paspaleae</taxon>
        <taxon>Paspalinae</taxon>
        <taxon>Paspalum</taxon>
    </lineage>
</organism>
<accession>A0A9W7XC54</accession>
<evidence type="ECO:0000313" key="2">
    <source>
        <dbReference type="Proteomes" id="UP001164776"/>
    </source>
</evidence>